<reference evidence="2 3" key="1">
    <citation type="submission" date="2015-06" db="EMBL/GenBank/DDBJ databases">
        <title>Draft genome of the ant-associated black yeast Phialophora attae CBS 131958.</title>
        <authorList>
            <person name="Moreno L.F."/>
            <person name="Stielow B.J."/>
            <person name="de Hoog S."/>
            <person name="Vicente V.A."/>
            <person name="Weiss V.A."/>
            <person name="de Vries M."/>
            <person name="Cruz L.M."/>
            <person name="Souza E.M."/>
        </authorList>
    </citation>
    <scope>NUCLEOTIDE SEQUENCE [LARGE SCALE GENOMIC DNA]</scope>
    <source>
        <strain evidence="2 3">CBS 131958</strain>
    </source>
</reference>
<evidence type="ECO:0000313" key="3">
    <source>
        <dbReference type="Proteomes" id="UP000038010"/>
    </source>
</evidence>
<dbReference type="OrthoDB" id="5244050at2759"/>
<accession>A0A0N1HBL6</accession>
<protein>
    <submittedName>
        <fullName evidence="2">Uncharacterized protein</fullName>
    </submittedName>
</protein>
<feature type="compositionally biased region" description="Basic and acidic residues" evidence="1">
    <location>
        <begin position="193"/>
        <end position="209"/>
    </location>
</feature>
<sequence length="752" mass="83210">MSPTPLFHLPSALRRLKTSATDTSHRISPKRDDGNNKAEQMLGISRTDFRMARKQSITSTTSNISEHPQIHNDAPTSRRKDMQLQRPKLELKASSVLLHEEFLIDAGTAQRPPMPIKNFASSSTLHSHYDSQKVPLNVSQQTSESSRRDLALRRGSPQVVRPAFRDRDHAGGSKSPRLSPAGEGRKLSKQRPKTSETHNNRPEEYRPDTGYESVPSLKSLNHTPSKPLRNPRSSVLKPSTNPRAMAGSTSKSLLEPMDPACVKVNVRRPRAGAKNWFDGLEEESSEEEVEGDLELKPHFFTGLENAFQQEQIKPPSDRSSIRTDQQTFHFSNSSAATPKQFLRSQSSAEGSPRVAVLNAKASRTSLAQHSTRTQRSERPIATQKKAHTIAETDLMKKSFLNMSSDDETEDDAPTPNAGPVRSPVPARPSIRESVVLAFNDESAVEVGTAQELTAAASTLGSQHPRVRTLKVVNRNSRPDHIRMPVPRRGSSLALSSLNEVAERQSAVPQGTEDTIPSFPATPTESDNTAYRGSVSLYSDTASIESRRMMSVTKQEQSLLAAMRLKKAAMKHNVTSNKRMQALQSLEQGKPRSPQLQHPTMSGYRQPVQPYYGEGIRQVQDNFSRTSGTTFQTQTTGRQSHLTTDTATPLNRLSLSSDSQSASPSLLSMSGPDKRQSRDTYFSGTSPGDALQGHSRHRTDSSHFSHVVELDKVPDNRDEITSQAYIQCPMLAGASLWGLPTKRDARKRWFCNV</sequence>
<name>A0A0N1HBL6_9EURO</name>
<dbReference type="VEuPathDB" id="FungiDB:AB675_10556"/>
<feature type="compositionally biased region" description="Polar residues" evidence="1">
    <location>
        <begin position="55"/>
        <end position="66"/>
    </location>
</feature>
<feature type="compositionally biased region" description="Polar residues" evidence="1">
    <location>
        <begin position="322"/>
        <end position="349"/>
    </location>
</feature>
<keyword evidence="3" id="KW-1185">Reference proteome</keyword>
<dbReference type="RefSeq" id="XP_018000796.1">
    <property type="nucleotide sequence ID" value="XM_018139336.1"/>
</dbReference>
<feature type="region of interest" description="Disordered" evidence="1">
    <location>
        <begin position="585"/>
        <end position="607"/>
    </location>
</feature>
<feature type="compositionally biased region" description="Polar residues" evidence="1">
    <location>
        <begin position="231"/>
        <end position="252"/>
    </location>
</feature>
<dbReference type="GeneID" id="28731216"/>
<feature type="compositionally biased region" description="Low complexity" evidence="1">
    <location>
        <begin position="649"/>
        <end position="669"/>
    </location>
</feature>
<evidence type="ECO:0000313" key="2">
    <source>
        <dbReference type="EMBL" id="KPI40833.1"/>
    </source>
</evidence>
<dbReference type="AlphaFoldDB" id="A0A0N1HBL6"/>
<feature type="region of interest" description="Disordered" evidence="1">
    <location>
        <begin position="503"/>
        <end position="530"/>
    </location>
</feature>
<feature type="compositionally biased region" description="Low complexity" evidence="1">
    <location>
        <begin position="623"/>
        <end position="639"/>
    </location>
</feature>
<dbReference type="Proteomes" id="UP000038010">
    <property type="component" value="Unassembled WGS sequence"/>
</dbReference>
<feature type="region of interest" description="Disordered" evidence="1">
    <location>
        <begin position="623"/>
        <end position="702"/>
    </location>
</feature>
<feature type="compositionally biased region" description="Polar residues" evidence="1">
    <location>
        <begin position="506"/>
        <end position="530"/>
    </location>
</feature>
<gene>
    <name evidence="2" type="ORF">AB675_10556</name>
</gene>
<feature type="compositionally biased region" description="Polar residues" evidence="1">
    <location>
        <begin position="361"/>
        <end position="373"/>
    </location>
</feature>
<proteinExistence type="predicted"/>
<organism evidence="2 3">
    <name type="scientific">Cyphellophora attinorum</name>
    <dbReference type="NCBI Taxonomy" id="1664694"/>
    <lineage>
        <taxon>Eukaryota</taxon>
        <taxon>Fungi</taxon>
        <taxon>Dikarya</taxon>
        <taxon>Ascomycota</taxon>
        <taxon>Pezizomycotina</taxon>
        <taxon>Eurotiomycetes</taxon>
        <taxon>Chaetothyriomycetidae</taxon>
        <taxon>Chaetothyriales</taxon>
        <taxon>Cyphellophoraceae</taxon>
        <taxon>Cyphellophora</taxon>
    </lineage>
</organism>
<feature type="region of interest" description="Disordered" evidence="1">
    <location>
        <begin position="1"/>
        <end position="83"/>
    </location>
</feature>
<feature type="region of interest" description="Disordered" evidence="1">
    <location>
        <begin position="133"/>
        <end position="253"/>
    </location>
</feature>
<feature type="region of interest" description="Disordered" evidence="1">
    <location>
        <begin position="403"/>
        <end position="426"/>
    </location>
</feature>
<evidence type="ECO:0000256" key="1">
    <source>
        <dbReference type="SAM" id="MobiDB-lite"/>
    </source>
</evidence>
<comment type="caution">
    <text evidence="2">The sequence shown here is derived from an EMBL/GenBank/DDBJ whole genome shotgun (WGS) entry which is preliminary data.</text>
</comment>
<dbReference type="EMBL" id="LFJN01000011">
    <property type="protein sequence ID" value="KPI40833.1"/>
    <property type="molecule type" value="Genomic_DNA"/>
</dbReference>
<feature type="compositionally biased region" description="Basic and acidic residues" evidence="1">
    <location>
        <begin position="23"/>
        <end position="36"/>
    </location>
</feature>
<feature type="region of interest" description="Disordered" evidence="1">
    <location>
        <begin position="312"/>
        <end position="383"/>
    </location>
</feature>